<dbReference type="SUPFAM" id="SSF46785">
    <property type="entry name" value="Winged helix' DNA-binding domain"/>
    <property type="match status" value="1"/>
</dbReference>
<evidence type="ECO:0000256" key="2">
    <source>
        <dbReference type="ARBA" id="ARBA00023125"/>
    </source>
</evidence>
<dbReference type="RefSeq" id="WP_119976171.1">
    <property type="nucleotide sequence ID" value="NZ_JBHSQA010000009.1"/>
</dbReference>
<dbReference type="PROSITE" id="PS51118">
    <property type="entry name" value="HTH_HXLR"/>
    <property type="match status" value="1"/>
</dbReference>
<dbReference type="AlphaFoldDB" id="A0A3A5MLL3"/>
<accession>A0A3A5MLL3</accession>
<dbReference type="EMBL" id="QZVS01000095">
    <property type="protein sequence ID" value="RJT85628.1"/>
    <property type="molecule type" value="Genomic_DNA"/>
</dbReference>
<organism evidence="6 7">
    <name type="scientific">Cryobacterium melibiosiphilum</name>
    <dbReference type="NCBI Taxonomy" id="995039"/>
    <lineage>
        <taxon>Bacteria</taxon>
        <taxon>Bacillati</taxon>
        <taxon>Actinomycetota</taxon>
        <taxon>Actinomycetes</taxon>
        <taxon>Micrococcales</taxon>
        <taxon>Microbacteriaceae</taxon>
        <taxon>Cryobacterium</taxon>
    </lineage>
</organism>
<evidence type="ECO:0000259" key="5">
    <source>
        <dbReference type="PROSITE" id="PS51118"/>
    </source>
</evidence>
<proteinExistence type="predicted"/>
<evidence type="ECO:0000256" key="1">
    <source>
        <dbReference type="ARBA" id="ARBA00023015"/>
    </source>
</evidence>
<dbReference type="OrthoDB" id="9792527at2"/>
<evidence type="ECO:0000256" key="3">
    <source>
        <dbReference type="ARBA" id="ARBA00023163"/>
    </source>
</evidence>
<dbReference type="PANTHER" id="PTHR33204:SF18">
    <property type="entry name" value="TRANSCRIPTIONAL REGULATORY PROTEIN"/>
    <property type="match status" value="1"/>
</dbReference>
<sequence length="276" mass="29182">MAARSYGQHSAVVAALELVGERWALLIVRDLLVGPRRYTDLKTGLPRIPTNILSTRLKELQQAGVVRRLPLAHGLGYMLTDYGRDLEPVILALGRWGFRALGERADGENATTESLTIDLRSAFHADAARALPATTYGVHVGNVALIVLVDAGVLTVRTAAPSAALSAPLAAVGVPSVQRVSGVTGVLVADLVVMADDVCSLLAGEWQTGTTTLRVLAGDARLLTRFSATFQLEREPAASVETTASALRVSVAVRVGETPSHPASPSGRRGRATYYI</sequence>
<dbReference type="Proteomes" id="UP000272015">
    <property type="component" value="Unassembled WGS sequence"/>
</dbReference>
<evidence type="ECO:0000313" key="7">
    <source>
        <dbReference type="Proteomes" id="UP000272015"/>
    </source>
</evidence>
<comment type="caution">
    <text evidence="6">The sequence shown here is derived from an EMBL/GenBank/DDBJ whole genome shotgun (WGS) entry which is preliminary data.</text>
</comment>
<keyword evidence="1" id="KW-0805">Transcription regulation</keyword>
<keyword evidence="2" id="KW-0238">DNA-binding</keyword>
<evidence type="ECO:0000256" key="4">
    <source>
        <dbReference type="SAM" id="MobiDB-lite"/>
    </source>
</evidence>
<dbReference type="InterPro" id="IPR002577">
    <property type="entry name" value="HTH_HxlR"/>
</dbReference>
<dbReference type="InterPro" id="IPR036388">
    <property type="entry name" value="WH-like_DNA-bd_sf"/>
</dbReference>
<gene>
    <name evidence="6" type="ORF">D6T64_18580</name>
</gene>
<evidence type="ECO:0000313" key="6">
    <source>
        <dbReference type="EMBL" id="RJT85628.1"/>
    </source>
</evidence>
<protein>
    <submittedName>
        <fullName evidence="6">Transcriptional regulator</fullName>
    </submittedName>
</protein>
<dbReference type="GO" id="GO:0003677">
    <property type="term" value="F:DNA binding"/>
    <property type="evidence" value="ECO:0007669"/>
    <property type="project" value="UniProtKB-KW"/>
</dbReference>
<keyword evidence="7" id="KW-1185">Reference proteome</keyword>
<dbReference type="InterPro" id="IPR036390">
    <property type="entry name" value="WH_DNA-bd_sf"/>
</dbReference>
<name>A0A3A5MLL3_9MICO</name>
<feature type="domain" description="HTH hxlR-type" evidence="5">
    <location>
        <begin position="10"/>
        <end position="105"/>
    </location>
</feature>
<dbReference type="Pfam" id="PF01638">
    <property type="entry name" value="HxlR"/>
    <property type="match status" value="1"/>
</dbReference>
<keyword evidence="3" id="KW-0804">Transcription</keyword>
<dbReference type="Gene3D" id="1.10.10.10">
    <property type="entry name" value="Winged helix-like DNA-binding domain superfamily/Winged helix DNA-binding domain"/>
    <property type="match status" value="1"/>
</dbReference>
<reference evidence="6 7" key="1">
    <citation type="submission" date="2018-09" db="EMBL/GenBank/DDBJ databases">
        <title>Novel species of Cryobacterium.</title>
        <authorList>
            <person name="Liu Q."/>
            <person name="Xin Y.-H."/>
        </authorList>
    </citation>
    <scope>NUCLEOTIDE SEQUENCE [LARGE SCALE GENOMIC DNA]</scope>
    <source>
        <strain evidence="6 7">Hh39</strain>
    </source>
</reference>
<feature type="region of interest" description="Disordered" evidence="4">
    <location>
        <begin position="257"/>
        <end position="276"/>
    </location>
</feature>
<dbReference type="PANTHER" id="PTHR33204">
    <property type="entry name" value="TRANSCRIPTIONAL REGULATOR, MARR FAMILY"/>
    <property type="match status" value="1"/>
</dbReference>